<comment type="subcellular location">
    <subcellularLocation>
        <location evidence="1">Cell outer membrane</location>
        <topology evidence="1">Multi-pass membrane protein</topology>
    </subcellularLocation>
</comment>
<dbReference type="PANTHER" id="PTHR35093">
    <property type="entry name" value="OUTER MEMBRANE PROTEIN NMB0088-RELATED"/>
    <property type="match status" value="1"/>
</dbReference>
<dbReference type="Gene3D" id="2.40.160.60">
    <property type="entry name" value="Outer membrane protein transport protein (OMPP1/FadL/TodX)"/>
    <property type="match status" value="1"/>
</dbReference>
<accession>A0A151Y418</accession>
<comment type="caution">
    <text evidence="9">The sequence shown here is derived from an EMBL/GenBank/DDBJ whole genome shotgun (WGS) entry which is preliminary data.</text>
</comment>
<keyword evidence="7" id="KW-0998">Cell outer membrane</keyword>
<protein>
    <recommendedName>
        <fullName evidence="11">Transporter</fullName>
    </recommendedName>
</protein>
<evidence type="ECO:0000256" key="8">
    <source>
        <dbReference type="SAM" id="SignalP"/>
    </source>
</evidence>
<dbReference type="PANTHER" id="PTHR35093:SF8">
    <property type="entry name" value="OUTER MEMBRANE PROTEIN NMB0088-RELATED"/>
    <property type="match status" value="1"/>
</dbReference>
<feature type="chain" id="PRO_5007592233" description="Transporter" evidence="8">
    <location>
        <begin position="22"/>
        <end position="402"/>
    </location>
</feature>
<name>A0A151Y418_9GAMM</name>
<keyword evidence="4" id="KW-0812">Transmembrane</keyword>
<dbReference type="EMBL" id="LUAW01000013">
    <property type="protein sequence ID" value="KYQ72773.1"/>
    <property type="molecule type" value="Genomic_DNA"/>
</dbReference>
<feature type="signal peptide" evidence="8">
    <location>
        <begin position="1"/>
        <end position="21"/>
    </location>
</feature>
<evidence type="ECO:0000256" key="3">
    <source>
        <dbReference type="ARBA" id="ARBA00022452"/>
    </source>
</evidence>
<reference evidence="9 10" key="1">
    <citation type="submission" date="2016-03" db="EMBL/GenBank/DDBJ databases">
        <title>Acinetobacter genomospecies 28 strain ANC 4149.</title>
        <authorList>
            <person name="Radolfova-Krizova L."/>
            <person name="Nemec A."/>
        </authorList>
    </citation>
    <scope>NUCLEOTIDE SEQUENCE [LARGE SCALE GENOMIC DNA]</scope>
    <source>
        <strain evidence="9 10">ANC 4149</strain>
    </source>
</reference>
<keyword evidence="10" id="KW-1185">Reference proteome</keyword>
<evidence type="ECO:0000256" key="7">
    <source>
        <dbReference type="ARBA" id="ARBA00023237"/>
    </source>
</evidence>
<dbReference type="PROSITE" id="PS51257">
    <property type="entry name" value="PROKAR_LIPOPROTEIN"/>
    <property type="match status" value="1"/>
</dbReference>
<evidence type="ECO:0000256" key="2">
    <source>
        <dbReference type="ARBA" id="ARBA00008163"/>
    </source>
</evidence>
<dbReference type="RefSeq" id="WP_067667108.1">
    <property type="nucleotide sequence ID" value="NZ_CBCSIK010000008.1"/>
</dbReference>
<comment type="similarity">
    <text evidence="2">Belongs to the OmpP1/FadL family.</text>
</comment>
<evidence type="ECO:0000313" key="9">
    <source>
        <dbReference type="EMBL" id="KYQ72773.1"/>
    </source>
</evidence>
<dbReference type="STRING" id="1806892.AZH43_07915"/>
<dbReference type="Proteomes" id="UP000076276">
    <property type="component" value="Unassembled WGS sequence"/>
</dbReference>
<keyword evidence="3" id="KW-1134">Transmembrane beta strand</keyword>
<dbReference type="InterPro" id="IPR005017">
    <property type="entry name" value="OMPP1/FadL/TodX"/>
</dbReference>
<evidence type="ECO:0000256" key="1">
    <source>
        <dbReference type="ARBA" id="ARBA00004571"/>
    </source>
</evidence>
<organism evidence="9 10">
    <name type="scientific">Acinetobacter pragensis</name>
    <dbReference type="NCBI Taxonomy" id="1806892"/>
    <lineage>
        <taxon>Bacteria</taxon>
        <taxon>Pseudomonadati</taxon>
        <taxon>Pseudomonadota</taxon>
        <taxon>Gammaproteobacteria</taxon>
        <taxon>Moraxellales</taxon>
        <taxon>Moraxellaceae</taxon>
        <taxon>Acinetobacter</taxon>
    </lineage>
</organism>
<evidence type="ECO:0000313" key="10">
    <source>
        <dbReference type="Proteomes" id="UP000076276"/>
    </source>
</evidence>
<dbReference type="GO" id="GO:0009279">
    <property type="term" value="C:cell outer membrane"/>
    <property type="evidence" value="ECO:0007669"/>
    <property type="project" value="UniProtKB-SubCell"/>
</dbReference>
<proteinExistence type="inferred from homology"/>
<evidence type="ECO:0008006" key="11">
    <source>
        <dbReference type="Google" id="ProtNLM"/>
    </source>
</evidence>
<keyword evidence="5 8" id="KW-0732">Signal</keyword>
<evidence type="ECO:0000256" key="5">
    <source>
        <dbReference type="ARBA" id="ARBA00022729"/>
    </source>
</evidence>
<dbReference type="AlphaFoldDB" id="A0A151Y418"/>
<keyword evidence="6" id="KW-0472">Membrane</keyword>
<dbReference type="GO" id="GO:0015483">
    <property type="term" value="F:long-chain fatty acid transporting porin activity"/>
    <property type="evidence" value="ECO:0007669"/>
    <property type="project" value="TreeGrafter"/>
</dbReference>
<dbReference type="SUPFAM" id="SSF56935">
    <property type="entry name" value="Porins"/>
    <property type="match status" value="1"/>
</dbReference>
<gene>
    <name evidence="9" type="ORF">AZH43_07915</name>
</gene>
<sequence>MKIQSALSLAILTAACSQVHAAALDRTGQSIAAFLEDGNYFEASIAAVEADISGQARPQFMTPSTDSSTGNLTNSSTFYNAAIKLQMTPQFSFGLIYDQPFGADTAYKALPNHTFSTDSGLASANVDTQNLSFLFGYQPNENWNFYAAPVYETIKGNVKLNGLAFEAISGYQLNVKENSEIGWLAGMAYQIPEIALKAAVTYRSEIKHSLTADESFAMPLSALVPMIGTGLTNITTPQSINLDLQSGITPTMLVFLNTRWVNWKKFEIKPYAFNKVTEIATGYPNGLILADYNKDQISADLGLAKKINDQWSGVMSAGWDSGAGDPTSVFGPIGGYWSAGVGLRFNPAADYFIQAGLRYFWLEDATGHSAAYALPGNAENAKVADYSDNTALGYLLKIGYKF</sequence>
<evidence type="ECO:0000256" key="4">
    <source>
        <dbReference type="ARBA" id="ARBA00022692"/>
    </source>
</evidence>
<dbReference type="OrthoDB" id="6679728at2"/>
<evidence type="ECO:0000256" key="6">
    <source>
        <dbReference type="ARBA" id="ARBA00023136"/>
    </source>
</evidence>